<keyword evidence="2 5" id="KW-0689">Ribosomal protein</keyword>
<name>A0A386AZB2_9CHLO</name>
<reference evidence="5" key="1">
    <citation type="submission" date="2018-07" db="EMBL/GenBank/DDBJ databases">
        <authorList>
            <person name="Quirk P.G."/>
            <person name="Krulwich T.A."/>
        </authorList>
    </citation>
    <scope>NUCLEOTIDE SEQUENCE</scope>
</reference>
<dbReference type="EMBL" id="MH591102">
    <property type="protein sequence ID" value="AYC64771.1"/>
    <property type="molecule type" value="Genomic_DNA"/>
</dbReference>
<evidence type="ECO:0000256" key="2">
    <source>
        <dbReference type="ARBA" id="ARBA00022980"/>
    </source>
</evidence>
<evidence type="ECO:0000256" key="1">
    <source>
        <dbReference type="ARBA" id="ARBA00006700"/>
    </source>
</evidence>
<dbReference type="GO" id="GO:0006412">
    <property type="term" value="P:translation"/>
    <property type="evidence" value="ECO:0007669"/>
    <property type="project" value="InterPro"/>
</dbReference>
<keyword evidence="5" id="KW-0934">Plastid</keyword>
<dbReference type="GO" id="GO:1990904">
    <property type="term" value="C:ribonucleoprotein complex"/>
    <property type="evidence" value="ECO:0007669"/>
    <property type="project" value="UniProtKB-KW"/>
</dbReference>
<protein>
    <recommendedName>
        <fullName evidence="4">Large ribosomal subunit protein uL23c</fullName>
    </recommendedName>
</protein>
<dbReference type="InterPro" id="IPR013025">
    <property type="entry name" value="Ribosomal_uL23-like"/>
</dbReference>
<keyword evidence="3" id="KW-0687">Ribonucleoprotein</keyword>
<organism evidence="5">
    <name type="scientific">Boodleopsis sp. FL1161</name>
    <dbReference type="NCBI Taxonomy" id="2364084"/>
    <lineage>
        <taxon>Eukaryota</taxon>
        <taxon>Viridiplantae</taxon>
        <taxon>Chlorophyta</taxon>
        <taxon>core chlorophytes</taxon>
        <taxon>Ulvophyceae</taxon>
        <taxon>TCBD clade</taxon>
        <taxon>Bryopsidales</taxon>
        <taxon>Halimedineae</taxon>
        <taxon>Halimedaceae</taxon>
        <taxon>Rhipileae</taxon>
        <taxon>Boodleopsis</taxon>
    </lineage>
</organism>
<evidence type="ECO:0000256" key="4">
    <source>
        <dbReference type="ARBA" id="ARBA00035287"/>
    </source>
</evidence>
<dbReference type="SUPFAM" id="SSF54189">
    <property type="entry name" value="Ribosomal proteins S24e, L23 and L15e"/>
    <property type="match status" value="1"/>
</dbReference>
<geneLocation type="chloroplast" evidence="5"/>
<evidence type="ECO:0000313" key="5">
    <source>
        <dbReference type="EMBL" id="AYC64771.1"/>
    </source>
</evidence>
<dbReference type="InterPro" id="IPR012677">
    <property type="entry name" value="Nucleotide-bd_a/b_plait_sf"/>
</dbReference>
<dbReference type="Gene3D" id="3.30.70.330">
    <property type="match status" value="1"/>
</dbReference>
<comment type="similarity">
    <text evidence="1">Belongs to the universal ribosomal protein uL23 family.</text>
</comment>
<dbReference type="AlphaFoldDB" id="A0A386AZB2"/>
<evidence type="ECO:0000256" key="3">
    <source>
        <dbReference type="ARBA" id="ARBA00023274"/>
    </source>
</evidence>
<keyword evidence="5" id="KW-0150">Chloroplast</keyword>
<dbReference type="Pfam" id="PF00276">
    <property type="entry name" value="Ribosomal_L23"/>
    <property type="match status" value="1"/>
</dbReference>
<dbReference type="GO" id="GO:0003735">
    <property type="term" value="F:structural constituent of ribosome"/>
    <property type="evidence" value="ECO:0007669"/>
    <property type="project" value="InterPro"/>
</dbReference>
<dbReference type="InterPro" id="IPR012678">
    <property type="entry name" value="Ribosomal_uL23/eL15/eS24_sf"/>
</dbReference>
<gene>
    <name evidence="5" type="primary">rpl23</name>
</gene>
<dbReference type="GO" id="GO:0005840">
    <property type="term" value="C:ribosome"/>
    <property type="evidence" value="ECO:0007669"/>
    <property type="project" value="UniProtKB-KW"/>
</dbReference>
<reference evidence="5" key="2">
    <citation type="journal article" date="2019" name="Mol. Phylogenet. Evol.">
        <title>Reassessment of the classification of bryopsidales (chlorophyta) based on chloroplast phylogenomic analyses.</title>
        <authorList>
            <person name="Cremen M.C."/>
            <person name="Leliaert F."/>
            <person name="West J."/>
            <person name="Lam D.W."/>
            <person name="Shimada S."/>
            <person name="Lopez-Bautista J.M."/>
            <person name="Verbruggen H."/>
        </authorList>
    </citation>
    <scope>NUCLEOTIDE SEQUENCE</scope>
</reference>
<sequence>MKNNINKLLDFLKKPIFTEKMLTTNSLKNYTFDVDSQLTKIQIKKIFENSYGTKVQSVKTNRIKTLSPSKKRIKINFTEAVSLIDYELV</sequence>
<proteinExistence type="inferred from homology"/>
<accession>A0A386AZB2</accession>